<dbReference type="InterPro" id="IPR051785">
    <property type="entry name" value="MMCE/EMCE_epimerase"/>
</dbReference>
<dbReference type="Gene3D" id="3.10.180.10">
    <property type="entry name" value="2,3-Dihydroxybiphenyl 1,2-Dioxygenase, domain 1"/>
    <property type="match status" value="1"/>
</dbReference>
<accession>A0A942T6M0</accession>
<name>A0A942T6M0_9BACI</name>
<dbReference type="InterPro" id="IPR037523">
    <property type="entry name" value="VOC_core"/>
</dbReference>
<proteinExistence type="predicted"/>
<dbReference type="Proteomes" id="UP000677265">
    <property type="component" value="Unassembled WGS sequence"/>
</dbReference>
<dbReference type="EMBL" id="JAGYPE020000038">
    <property type="protein sequence ID" value="MCH6267560.1"/>
    <property type="molecule type" value="Genomic_DNA"/>
</dbReference>
<feature type="domain" description="VOC" evidence="2">
    <location>
        <begin position="7"/>
        <end position="133"/>
    </location>
</feature>
<sequence>MNTKVSKVPYVAIAVKDMHKAADFFANTFGGEIVSKGTVEEELYLDCMVKIGDFCLYLMEPMSEDSVIGRYISKHGEGLHHLCFTFQDPKLALAELREKGLRVNSIYFEADDIELAFMHPKDAYGVLLELTPETVPLRTNLS</sequence>
<dbReference type="InterPro" id="IPR029068">
    <property type="entry name" value="Glyas_Bleomycin-R_OHBP_Dase"/>
</dbReference>
<dbReference type="PANTHER" id="PTHR43048:SF3">
    <property type="entry name" value="METHYLMALONYL-COA EPIMERASE, MITOCHONDRIAL"/>
    <property type="match status" value="1"/>
</dbReference>
<evidence type="ECO:0000256" key="1">
    <source>
        <dbReference type="ARBA" id="ARBA00022723"/>
    </source>
</evidence>
<dbReference type="EMBL" id="JAGYPE010000006">
    <property type="protein sequence ID" value="MBS4186026.1"/>
    <property type="molecule type" value="Genomic_DNA"/>
</dbReference>
<dbReference type="AlphaFoldDB" id="A0A942T6M0"/>
<evidence type="ECO:0000313" key="3">
    <source>
        <dbReference type="EMBL" id="MBS4186026.1"/>
    </source>
</evidence>
<keyword evidence="1" id="KW-0479">Metal-binding</keyword>
<dbReference type="PROSITE" id="PS51819">
    <property type="entry name" value="VOC"/>
    <property type="match status" value="1"/>
</dbReference>
<dbReference type="SUPFAM" id="SSF54593">
    <property type="entry name" value="Glyoxalase/Bleomycin resistance protein/Dihydroxybiphenyl dioxygenase"/>
    <property type="match status" value="1"/>
</dbReference>
<evidence type="ECO:0000259" key="2">
    <source>
        <dbReference type="PROSITE" id="PS51819"/>
    </source>
</evidence>
<evidence type="ECO:0000313" key="5">
    <source>
        <dbReference type="Proteomes" id="UP000677265"/>
    </source>
</evidence>
<comment type="caution">
    <text evidence="3">The sequence shown here is derived from an EMBL/GenBank/DDBJ whole genome shotgun (WGS) entry which is preliminary data.</text>
</comment>
<evidence type="ECO:0000313" key="4">
    <source>
        <dbReference type="EMBL" id="MCH6267560.1"/>
    </source>
</evidence>
<dbReference type="PANTHER" id="PTHR43048">
    <property type="entry name" value="METHYLMALONYL-COA EPIMERASE"/>
    <property type="match status" value="1"/>
</dbReference>
<reference evidence="3" key="1">
    <citation type="submission" date="2021-05" db="EMBL/GenBank/DDBJ databases">
        <title>Novel Bacillus species.</title>
        <authorList>
            <person name="Liu G."/>
        </authorList>
    </citation>
    <scope>NUCLEOTIDE SEQUENCE</scope>
    <source>
        <strain evidence="3 5">FJAT-50051</strain>
    </source>
</reference>
<dbReference type="RefSeq" id="WP_213145825.1">
    <property type="nucleotide sequence ID" value="NZ_JAGYPE020000038.1"/>
</dbReference>
<dbReference type="GO" id="GO:0004493">
    <property type="term" value="F:methylmalonyl-CoA epimerase activity"/>
    <property type="evidence" value="ECO:0007669"/>
    <property type="project" value="TreeGrafter"/>
</dbReference>
<dbReference type="GO" id="GO:0046491">
    <property type="term" value="P:L-methylmalonyl-CoA metabolic process"/>
    <property type="evidence" value="ECO:0007669"/>
    <property type="project" value="TreeGrafter"/>
</dbReference>
<dbReference type="Pfam" id="PF13669">
    <property type="entry name" value="Glyoxalase_4"/>
    <property type="match status" value="1"/>
</dbReference>
<keyword evidence="5" id="KW-1185">Reference proteome</keyword>
<organism evidence="3">
    <name type="scientific">Neobacillus citreus</name>
    <dbReference type="NCBI Taxonomy" id="2833578"/>
    <lineage>
        <taxon>Bacteria</taxon>
        <taxon>Bacillati</taxon>
        <taxon>Bacillota</taxon>
        <taxon>Bacilli</taxon>
        <taxon>Bacillales</taxon>
        <taxon>Bacillaceae</taxon>
        <taxon>Neobacillus</taxon>
    </lineage>
</organism>
<protein>
    <submittedName>
        <fullName evidence="3">VOC family protein</fullName>
    </submittedName>
</protein>
<gene>
    <name evidence="4" type="ORF">KHB02_018740</name>
    <name evidence="3" type="ORF">KHB02_32045</name>
</gene>
<dbReference type="GO" id="GO:0046872">
    <property type="term" value="F:metal ion binding"/>
    <property type="evidence" value="ECO:0007669"/>
    <property type="project" value="UniProtKB-KW"/>
</dbReference>